<feature type="compositionally biased region" description="Basic and acidic residues" evidence="1">
    <location>
        <begin position="32"/>
        <end position="51"/>
    </location>
</feature>
<accession>A0A7W9ZZH1</accession>
<protein>
    <submittedName>
        <fullName evidence="2">Uncharacterized protein</fullName>
    </submittedName>
</protein>
<gene>
    <name evidence="2" type="ORF">GGE66_005479</name>
</gene>
<organism evidence="2 3">
    <name type="scientific">Rhizobium leguminosarum</name>
    <dbReference type="NCBI Taxonomy" id="384"/>
    <lineage>
        <taxon>Bacteria</taxon>
        <taxon>Pseudomonadati</taxon>
        <taxon>Pseudomonadota</taxon>
        <taxon>Alphaproteobacteria</taxon>
        <taxon>Hyphomicrobiales</taxon>
        <taxon>Rhizobiaceae</taxon>
        <taxon>Rhizobium/Agrobacterium group</taxon>
        <taxon>Rhizobium</taxon>
    </lineage>
</organism>
<evidence type="ECO:0000313" key="3">
    <source>
        <dbReference type="Proteomes" id="UP000517187"/>
    </source>
</evidence>
<reference evidence="2 3" key="1">
    <citation type="submission" date="2020-08" db="EMBL/GenBank/DDBJ databases">
        <title>Genomic Encyclopedia of Type Strains, Phase IV (KMG-V): Genome sequencing to study the core and pangenomes of soil and plant-associated prokaryotes.</title>
        <authorList>
            <person name="Whitman W."/>
        </authorList>
    </citation>
    <scope>NUCLEOTIDE SEQUENCE [LARGE SCALE GENOMIC DNA]</scope>
    <source>
        <strain evidence="2 3">SEMIA 4011</strain>
    </source>
</reference>
<name>A0A7W9ZZH1_RHILE</name>
<feature type="region of interest" description="Disordered" evidence="1">
    <location>
        <begin position="1"/>
        <end position="51"/>
    </location>
</feature>
<evidence type="ECO:0000313" key="2">
    <source>
        <dbReference type="EMBL" id="MBB6224464.1"/>
    </source>
</evidence>
<proteinExistence type="predicted"/>
<sequence length="51" mass="5548">MASVPAAEVTPISEIGPHRFTPSTISETLMNDDMKEAYPRSPPDRILHAIG</sequence>
<evidence type="ECO:0000256" key="1">
    <source>
        <dbReference type="SAM" id="MobiDB-lite"/>
    </source>
</evidence>
<comment type="caution">
    <text evidence="2">The sequence shown here is derived from an EMBL/GenBank/DDBJ whole genome shotgun (WGS) entry which is preliminary data.</text>
</comment>
<dbReference type="EMBL" id="JACIIJ010000016">
    <property type="protein sequence ID" value="MBB6224464.1"/>
    <property type="molecule type" value="Genomic_DNA"/>
</dbReference>
<dbReference type="Proteomes" id="UP000517187">
    <property type="component" value="Unassembled WGS sequence"/>
</dbReference>
<dbReference type="AlphaFoldDB" id="A0A7W9ZZH1"/>
<dbReference type="RefSeq" id="WP_184697039.1">
    <property type="nucleotide sequence ID" value="NZ_JACIIJ010000016.1"/>
</dbReference>